<dbReference type="InterPro" id="IPR027408">
    <property type="entry name" value="PNPase/RNase_PH_dom_sf"/>
</dbReference>
<dbReference type="InterPro" id="IPR001247">
    <property type="entry name" value="ExoRNase_PH_dom1"/>
</dbReference>
<reference evidence="12" key="2">
    <citation type="submission" date="2020-04" db="EMBL/GenBank/DDBJ databases">
        <authorList>
            <consortium name="NCBI Genome Project"/>
        </authorList>
    </citation>
    <scope>NUCLEOTIDE SEQUENCE</scope>
    <source>
        <strain evidence="12">CBS 342.82</strain>
    </source>
</reference>
<keyword evidence="11" id="KW-1185">Reference proteome</keyword>
<protein>
    <recommendedName>
        <fullName evidence="9">Ribosomal RNA-processing protein 43</fullName>
    </recommendedName>
</protein>
<comment type="similarity">
    <text evidence="3">Belongs to the RNase PH family.</text>
</comment>
<dbReference type="GO" id="GO:0005730">
    <property type="term" value="C:nucleolus"/>
    <property type="evidence" value="ECO:0007669"/>
    <property type="project" value="UniProtKB-SubCell"/>
</dbReference>
<dbReference type="GO" id="GO:0071038">
    <property type="term" value="P:TRAMP-dependent tRNA surveillance pathway"/>
    <property type="evidence" value="ECO:0007669"/>
    <property type="project" value="TreeGrafter"/>
</dbReference>
<dbReference type="GO" id="GO:0034473">
    <property type="term" value="P:U1 snRNA 3'-end processing"/>
    <property type="evidence" value="ECO:0007669"/>
    <property type="project" value="TreeGrafter"/>
</dbReference>
<gene>
    <name evidence="12" type="ORF">K489DRAFT_317760</name>
</gene>
<dbReference type="InterPro" id="IPR050590">
    <property type="entry name" value="Exosome_comp_Rrp42_subfam"/>
</dbReference>
<evidence type="ECO:0000256" key="8">
    <source>
        <dbReference type="ARBA" id="ARBA00023242"/>
    </source>
</evidence>
<dbReference type="Gene3D" id="3.30.230.70">
    <property type="entry name" value="GHMP Kinase, N-terminal domain"/>
    <property type="match status" value="1"/>
</dbReference>
<dbReference type="GO" id="GO:0000176">
    <property type="term" value="C:nuclear exosome (RNase complex)"/>
    <property type="evidence" value="ECO:0007669"/>
    <property type="project" value="UniProtKB-ARBA"/>
</dbReference>
<keyword evidence="7" id="KW-0694">RNA-binding</keyword>
<proteinExistence type="inferred from homology"/>
<evidence type="ECO:0000256" key="3">
    <source>
        <dbReference type="ARBA" id="ARBA00006678"/>
    </source>
</evidence>
<evidence type="ECO:0000259" key="10">
    <source>
        <dbReference type="Pfam" id="PF01138"/>
    </source>
</evidence>
<dbReference type="GO" id="GO:0034476">
    <property type="term" value="P:U5 snRNA 3'-end processing"/>
    <property type="evidence" value="ECO:0007669"/>
    <property type="project" value="TreeGrafter"/>
</dbReference>
<evidence type="ECO:0000256" key="6">
    <source>
        <dbReference type="ARBA" id="ARBA00022835"/>
    </source>
</evidence>
<dbReference type="GO" id="GO:0071028">
    <property type="term" value="P:nuclear mRNA surveillance"/>
    <property type="evidence" value="ECO:0007669"/>
    <property type="project" value="TreeGrafter"/>
</dbReference>
<dbReference type="GO" id="GO:0035925">
    <property type="term" value="F:mRNA 3'-UTR AU-rich region binding"/>
    <property type="evidence" value="ECO:0007669"/>
    <property type="project" value="TreeGrafter"/>
</dbReference>
<evidence type="ECO:0000256" key="9">
    <source>
        <dbReference type="ARBA" id="ARBA00030617"/>
    </source>
</evidence>
<dbReference type="GO" id="GO:0071035">
    <property type="term" value="P:nuclear polyadenylation-dependent rRNA catabolic process"/>
    <property type="evidence" value="ECO:0007669"/>
    <property type="project" value="TreeGrafter"/>
</dbReference>
<keyword evidence="8" id="KW-0539">Nucleus</keyword>
<name>A0A6J3M974_9PEZI</name>
<evidence type="ECO:0000313" key="12">
    <source>
        <dbReference type="RefSeq" id="XP_033460403.1"/>
    </source>
</evidence>
<dbReference type="GO" id="GO:0000467">
    <property type="term" value="P:exonucleolytic trimming to generate mature 3'-end of 5.8S rRNA from tricistronic rRNA transcript (SSU-rRNA, 5.8S rRNA, LSU-rRNA)"/>
    <property type="evidence" value="ECO:0007669"/>
    <property type="project" value="TreeGrafter"/>
</dbReference>
<sequence length="332" mass="35765">MTEAASASVGLALSPETFAKLSPGPVLLAHLKSNTRRSGRRPDEFRTPAINKGSLTHVNGSAVVRIGNTAVVCGVRAELLYASDMPKPPRHGQNQDEDDLVEELGLIVPNVELSTGCSPGHLPGNPPGSQAQSLTYRAHTLLGGVLRLHDLQIEYELPANEDEDSGAEPTKAIKGYWTLYVDVYCMALDGNAVDAISLAVVSALQDTTLPKAWWDADRETIVCSPLAAQGRRLRLKVLPLTTTFAIFSTASPLKQKSSAQSWMLADPDNFEEDCCEETVTVALNYDTSSGSIRSSCLQKQGGAFVNKQIMRQCIEASEARCALLLTLLKESN</sequence>
<keyword evidence="6" id="KW-0271">Exosome</keyword>
<keyword evidence="5" id="KW-0698">rRNA processing</keyword>
<dbReference type="GO" id="GO:0016075">
    <property type="term" value="P:rRNA catabolic process"/>
    <property type="evidence" value="ECO:0007669"/>
    <property type="project" value="TreeGrafter"/>
</dbReference>
<dbReference type="OrthoDB" id="45882at2759"/>
<dbReference type="InterPro" id="IPR036345">
    <property type="entry name" value="ExoRNase_PH_dom2_sf"/>
</dbReference>
<feature type="domain" description="Exoribonuclease phosphorolytic" evidence="10">
    <location>
        <begin position="44"/>
        <end position="210"/>
    </location>
</feature>
<dbReference type="PANTHER" id="PTHR11097:SF9">
    <property type="entry name" value="EXOSOME COMPLEX COMPONENT RRP43"/>
    <property type="match status" value="1"/>
</dbReference>
<accession>A0A6J3M974</accession>
<evidence type="ECO:0000256" key="5">
    <source>
        <dbReference type="ARBA" id="ARBA00022552"/>
    </source>
</evidence>
<organism evidence="12">
    <name type="scientific">Dissoconium aciculare CBS 342.82</name>
    <dbReference type="NCBI Taxonomy" id="1314786"/>
    <lineage>
        <taxon>Eukaryota</taxon>
        <taxon>Fungi</taxon>
        <taxon>Dikarya</taxon>
        <taxon>Ascomycota</taxon>
        <taxon>Pezizomycotina</taxon>
        <taxon>Dothideomycetes</taxon>
        <taxon>Dothideomycetidae</taxon>
        <taxon>Mycosphaerellales</taxon>
        <taxon>Dissoconiaceae</taxon>
        <taxon>Dissoconium</taxon>
    </lineage>
</organism>
<reference evidence="12" key="1">
    <citation type="submission" date="2020-01" db="EMBL/GenBank/DDBJ databases">
        <authorList>
            <consortium name="DOE Joint Genome Institute"/>
            <person name="Haridas S."/>
            <person name="Albert R."/>
            <person name="Binder M."/>
            <person name="Bloem J."/>
            <person name="Labutti K."/>
            <person name="Salamov A."/>
            <person name="Andreopoulos B."/>
            <person name="Baker S.E."/>
            <person name="Barry K."/>
            <person name="Bills G."/>
            <person name="Bluhm B.H."/>
            <person name="Cannon C."/>
            <person name="Castanera R."/>
            <person name="Culley D.E."/>
            <person name="Daum C."/>
            <person name="Ezra D."/>
            <person name="Gonzalez J.B."/>
            <person name="Henrissat B."/>
            <person name="Kuo A."/>
            <person name="Liang C."/>
            <person name="Lipzen A."/>
            <person name="Lutzoni F."/>
            <person name="Magnuson J."/>
            <person name="Mondo S."/>
            <person name="Nolan M."/>
            <person name="Ohm R."/>
            <person name="Pangilinan J."/>
            <person name="Park H.-J."/>
            <person name="Ramirez L."/>
            <person name="Alfaro M."/>
            <person name="Sun H."/>
            <person name="Tritt A."/>
            <person name="Yoshinaga Y."/>
            <person name="Zwiers L.-H."/>
            <person name="Turgeon B.G."/>
            <person name="Goodwin S.B."/>
            <person name="Spatafora J.W."/>
            <person name="Crous P.W."/>
            <person name="Grigoriev I.V."/>
        </authorList>
    </citation>
    <scope>NUCLEOTIDE SEQUENCE</scope>
    <source>
        <strain evidence="12">CBS 342.82</strain>
    </source>
</reference>
<dbReference type="Pfam" id="PF01138">
    <property type="entry name" value="RNase_PH"/>
    <property type="match status" value="1"/>
</dbReference>
<dbReference type="AlphaFoldDB" id="A0A6J3M974"/>
<evidence type="ECO:0000256" key="1">
    <source>
        <dbReference type="ARBA" id="ARBA00004496"/>
    </source>
</evidence>
<keyword evidence="4" id="KW-0963">Cytoplasm</keyword>
<dbReference type="Proteomes" id="UP000504637">
    <property type="component" value="Unplaced"/>
</dbReference>
<dbReference type="GO" id="GO:0034475">
    <property type="term" value="P:U4 snRNA 3'-end processing"/>
    <property type="evidence" value="ECO:0007669"/>
    <property type="project" value="TreeGrafter"/>
</dbReference>
<evidence type="ECO:0000313" key="11">
    <source>
        <dbReference type="Proteomes" id="UP000504637"/>
    </source>
</evidence>
<dbReference type="RefSeq" id="XP_033460403.1">
    <property type="nucleotide sequence ID" value="XM_033601261.1"/>
</dbReference>
<dbReference type="SUPFAM" id="SSF55666">
    <property type="entry name" value="Ribonuclease PH domain 2-like"/>
    <property type="match status" value="1"/>
</dbReference>
<comment type="subcellular location">
    <subcellularLocation>
        <location evidence="1">Cytoplasm</location>
    </subcellularLocation>
    <subcellularLocation>
        <location evidence="2">Nucleus</location>
        <location evidence="2">Nucleolus</location>
    </subcellularLocation>
</comment>
<reference evidence="12" key="3">
    <citation type="submission" date="2025-08" db="UniProtKB">
        <authorList>
            <consortium name="RefSeq"/>
        </authorList>
    </citation>
    <scope>IDENTIFICATION</scope>
    <source>
        <strain evidence="12">CBS 342.82</strain>
    </source>
</reference>
<dbReference type="GeneID" id="54359061"/>
<dbReference type="SUPFAM" id="SSF54211">
    <property type="entry name" value="Ribosomal protein S5 domain 2-like"/>
    <property type="match status" value="1"/>
</dbReference>
<dbReference type="InterPro" id="IPR020568">
    <property type="entry name" value="Ribosomal_Su5_D2-typ_SF"/>
</dbReference>
<evidence type="ECO:0000256" key="7">
    <source>
        <dbReference type="ARBA" id="ARBA00022884"/>
    </source>
</evidence>
<evidence type="ECO:0000256" key="4">
    <source>
        <dbReference type="ARBA" id="ARBA00022490"/>
    </source>
</evidence>
<dbReference type="PANTHER" id="PTHR11097">
    <property type="entry name" value="EXOSOME COMPLEX EXONUCLEASE RIBOSOMAL RNA PROCESSING PROTEIN"/>
    <property type="match status" value="1"/>
</dbReference>
<evidence type="ECO:0000256" key="2">
    <source>
        <dbReference type="ARBA" id="ARBA00004604"/>
    </source>
</evidence>
<dbReference type="GO" id="GO:0000177">
    <property type="term" value="C:cytoplasmic exosome (RNase complex)"/>
    <property type="evidence" value="ECO:0007669"/>
    <property type="project" value="TreeGrafter"/>
</dbReference>